<dbReference type="PANTHER" id="PTHR43791">
    <property type="entry name" value="PERMEASE-RELATED"/>
    <property type="match status" value="1"/>
</dbReference>
<evidence type="ECO:0000256" key="5">
    <source>
        <dbReference type="ARBA" id="ARBA00023136"/>
    </source>
</evidence>
<organism evidence="8 9">
    <name type="scientific">Coleophoma cylindrospora</name>
    <dbReference type="NCBI Taxonomy" id="1849047"/>
    <lineage>
        <taxon>Eukaryota</taxon>
        <taxon>Fungi</taxon>
        <taxon>Dikarya</taxon>
        <taxon>Ascomycota</taxon>
        <taxon>Pezizomycotina</taxon>
        <taxon>Leotiomycetes</taxon>
        <taxon>Helotiales</taxon>
        <taxon>Dermateaceae</taxon>
        <taxon>Coleophoma</taxon>
    </lineage>
</organism>
<dbReference type="InterPro" id="IPR011701">
    <property type="entry name" value="MFS"/>
</dbReference>
<feature type="transmembrane region" description="Helical" evidence="6">
    <location>
        <begin position="297"/>
        <end position="321"/>
    </location>
</feature>
<evidence type="ECO:0000256" key="1">
    <source>
        <dbReference type="ARBA" id="ARBA00004141"/>
    </source>
</evidence>
<comment type="subcellular location">
    <subcellularLocation>
        <location evidence="1">Membrane</location>
        <topology evidence="1">Multi-pass membrane protein</topology>
    </subcellularLocation>
</comment>
<dbReference type="OrthoDB" id="6730379at2759"/>
<sequence>MDAIAKEQDVGAISPKVIDSVVTAEKGEEVSAAGADAALRYAANETVLIDAATNDRILRTTDRNILPWLCALYFFQSIDKGVISYASVMGLLKDKNMSTNQFSWMGTIYYIGYLLAAYPHNRLLQKFPQAKYIAVCAFLWGAVLCTTAAAHNFAGLMCVRFFMGVLEATVNCGFVLVTAKWYKKYEHSSRVGIWAACAGGATMIGGVVAYGCSRGSTEAHLTFHGWKILSLVTGSITVVFAVLMYFFMAQSPIDASFFSEHDKTLAVERLRDNHQGVGSREFKWYQFREAFTDIRTWIYIIFILAAQIPNAGVSLFTSILIKSLGFSSNTTLLLGMPTGFVQICCNLGFGYLADRTKQRSLVAAGCHLINIFFVSLLVGLSKVSPLHGRYGQLIAYFVMVGNGSTPYFIMISMISSNTLGYTKKTTVNGVVFTTLGLAYLIGPQIFKDAPYYTSAKDASIGLWILSFFLLMGLYALNSRENKKRDQEDVVNPMIHPKGQAFLDLTDKENRQFRYVL</sequence>
<evidence type="ECO:0000259" key="7">
    <source>
        <dbReference type="PROSITE" id="PS50850"/>
    </source>
</evidence>
<feature type="transmembrane region" description="Helical" evidence="6">
    <location>
        <begin position="458"/>
        <end position="476"/>
    </location>
</feature>
<comment type="caution">
    <text evidence="8">The sequence shown here is derived from an EMBL/GenBank/DDBJ whole genome shotgun (WGS) entry which is preliminary data.</text>
</comment>
<dbReference type="Proteomes" id="UP000256645">
    <property type="component" value="Unassembled WGS sequence"/>
</dbReference>
<dbReference type="EMBL" id="PDLM01000003">
    <property type="protein sequence ID" value="RDW82400.1"/>
    <property type="molecule type" value="Genomic_DNA"/>
</dbReference>
<proteinExistence type="predicted"/>
<feature type="transmembrane region" description="Helical" evidence="6">
    <location>
        <begin position="102"/>
        <end position="120"/>
    </location>
</feature>
<feature type="transmembrane region" description="Helical" evidence="6">
    <location>
        <begin position="223"/>
        <end position="247"/>
    </location>
</feature>
<feature type="transmembrane region" description="Helical" evidence="6">
    <location>
        <begin position="132"/>
        <end position="153"/>
    </location>
</feature>
<dbReference type="GO" id="GO:0016020">
    <property type="term" value="C:membrane"/>
    <property type="evidence" value="ECO:0007669"/>
    <property type="project" value="UniProtKB-SubCell"/>
</dbReference>
<evidence type="ECO:0000256" key="6">
    <source>
        <dbReference type="SAM" id="Phobius"/>
    </source>
</evidence>
<dbReference type="AlphaFoldDB" id="A0A3D8S862"/>
<feature type="domain" description="Major facilitator superfamily (MFS) profile" evidence="7">
    <location>
        <begin position="65"/>
        <end position="484"/>
    </location>
</feature>
<feature type="transmembrane region" description="Helical" evidence="6">
    <location>
        <begin position="65"/>
        <end position="90"/>
    </location>
</feature>
<feature type="transmembrane region" description="Helical" evidence="6">
    <location>
        <begin position="159"/>
        <end position="179"/>
    </location>
</feature>
<feature type="transmembrane region" description="Helical" evidence="6">
    <location>
        <begin position="426"/>
        <end position="446"/>
    </location>
</feature>
<dbReference type="InterPro" id="IPR020846">
    <property type="entry name" value="MFS_dom"/>
</dbReference>
<dbReference type="Gene3D" id="1.20.1250.20">
    <property type="entry name" value="MFS general substrate transporter like domains"/>
    <property type="match status" value="2"/>
</dbReference>
<dbReference type="InterPro" id="IPR036259">
    <property type="entry name" value="MFS_trans_sf"/>
</dbReference>
<keyword evidence="3 6" id="KW-0812">Transmembrane</keyword>
<keyword evidence="9" id="KW-1185">Reference proteome</keyword>
<dbReference type="Pfam" id="PF07690">
    <property type="entry name" value="MFS_1"/>
    <property type="match status" value="1"/>
</dbReference>
<dbReference type="GO" id="GO:0022857">
    <property type="term" value="F:transmembrane transporter activity"/>
    <property type="evidence" value="ECO:0007669"/>
    <property type="project" value="InterPro"/>
</dbReference>
<evidence type="ECO:0000313" key="9">
    <source>
        <dbReference type="Proteomes" id="UP000256645"/>
    </source>
</evidence>
<dbReference type="SUPFAM" id="SSF103473">
    <property type="entry name" value="MFS general substrate transporter"/>
    <property type="match status" value="1"/>
</dbReference>
<protein>
    <recommendedName>
        <fullName evidence="7">Major facilitator superfamily (MFS) profile domain-containing protein</fullName>
    </recommendedName>
</protein>
<dbReference type="PANTHER" id="PTHR43791:SF1">
    <property type="entry name" value="ALLANTOATE PERMEASE"/>
    <property type="match status" value="1"/>
</dbReference>
<evidence type="ECO:0000256" key="3">
    <source>
        <dbReference type="ARBA" id="ARBA00022692"/>
    </source>
</evidence>
<gene>
    <name evidence="8" type="ORF">BP6252_03512</name>
</gene>
<evidence type="ECO:0000256" key="2">
    <source>
        <dbReference type="ARBA" id="ARBA00022448"/>
    </source>
</evidence>
<keyword evidence="5 6" id="KW-0472">Membrane</keyword>
<accession>A0A3D8S862</accession>
<feature type="transmembrane region" description="Helical" evidence="6">
    <location>
        <begin position="191"/>
        <end position="211"/>
    </location>
</feature>
<reference evidence="8 9" key="1">
    <citation type="journal article" date="2018" name="IMA Fungus">
        <title>IMA Genome-F 9: Draft genome sequence of Annulohypoxylon stygium, Aspergillus mulundensis, Berkeleyomyces basicola (syn. Thielaviopsis basicola), Ceratocystis smalleyi, two Cercospora beticola strains, Coleophoma cylindrospora, Fusarium fracticaudum, Phialophora cf. hyalina, and Morchella septimelata.</title>
        <authorList>
            <person name="Wingfield B.D."/>
            <person name="Bills G.F."/>
            <person name="Dong Y."/>
            <person name="Huang W."/>
            <person name="Nel W.J."/>
            <person name="Swalarsk-Parry B.S."/>
            <person name="Vaghefi N."/>
            <person name="Wilken P.M."/>
            <person name="An Z."/>
            <person name="de Beer Z.W."/>
            <person name="De Vos L."/>
            <person name="Chen L."/>
            <person name="Duong T.A."/>
            <person name="Gao Y."/>
            <person name="Hammerbacher A."/>
            <person name="Kikkert J.R."/>
            <person name="Li Y."/>
            <person name="Li H."/>
            <person name="Li K."/>
            <person name="Li Q."/>
            <person name="Liu X."/>
            <person name="Ma X."/>
            <person name="Naidoo K."/>
            <person name="Pethybridge S.J."/>
            <person name="Sun J."/>
            <person name="Steenkamp E.T."/>
            <person name="van der Nest M.A."/>
            <person name="van Wyk S."/>
            <person name="Wingfield M.J."/>
            <person name="Xiong C."/>
            <person name="Yue Q."/>
            <person name="Zhang X."/>
        </authorList>
    </citation>
    <scope>NUCLEOTIDE SEQUENCE [LARGE SCALE GENOMIC DNA]</scope>
    <source>
        <strain evidence="8 9">BP6252</strain>
    </source>
</reference>
<feature type="transmembrane region" description="Helical" evidence="6">
    <location>
        <begin position="393"/>
        <end position="414"/>
    </location>
</feature>
<evidence type="ECO:0000313" key="8">
    <source>
        <dbReference type="EMBL" id="RDW82400.1"/>
    </source>
</evidence>
<keyword evidence="2" id="KW-0813">Transport</keyword>
<feature type="transmembrane region" description="Helical" evidence="6">
    <location>
        <begin position="360"/>
        <end position="381"/>
    </location>
</feature>
<dbReference type="PROSITE" id="PS50850">
    <property type="entry name" value="MFS"/>
    <property type="match status" value="1"/>
</dbReference>
<feature type="transmembrane region" description="Helical" evidence="6">
    <location>
        <begin position="333"/>
        <end position="353"/>
    </location>
</feature>
<name>A0A3D8S862_9HELO</name>
<evidence type="ECO:0000256" key="4">
    <source>
        <dbReference type="ARBA" id="ARBA00022989"/>
    </source>
</evidence>
<keyword evidence="4 6" id="KW-1133">Transmembrane helix</keyword>